<evidence type="ECO:0000256" key="4">
    <source>
        <dbReference type="PROSITE-ProRule" id="PRU00433"/>
    </source>
</evidence>
<dbReference type="InterPro" id="IPR054337">
    <property type="entry name" value="Mtrc-MtrF-like_dom_II/IV"/>
</dbReference>
<evidence type="ECO:0000313" key="7">
    <source>
        <dbReference type="EMBL" id="QOY86076.1"/>
    </source>
</evidence>
<proteinExistence type="predicted"/>
<evidence type="ECO:0000256" key="1">
    <source>
        <dbReference type="ARBA" id="ARBA00022723"/>
    </source>
</evidence>
<keyword evidence="8" id="KW-1185">Reference proteome</keyword>
<evidence type="ECO:0000256" key="3">
    <source>
        <dbReference type="ARBA" id="ARBA00023004"/>
    </source>
</evidence>
<dbReference type="NCBIfam" id="TIGR03507">
    <property type="entry name" value="decahem_SO1788"/>
    <property type="match status" value="1"/>
</dbReference>
<protein>
    <submittedName>
        <fullName evidence="7">OmcA/MtrC family decaheme c-type cytochrome</fullName>
    </submittedName>
</protein>
<dbReference type="EMBL" id="CP063849">
    <property type="protein sequence ID" value="QOY86076.1"/>
    <property type="molecule type" value="Genomic_DNA"/>
</dbReference>
<keyword evidence="1 4" id="KW-0479">Metal-binding</keyword>
<accession>A0A7S7SJ28</accession>
<feature type="chain" id="PRO_5032959205" evidence="5">
    <location>
        <begin position="25"/>
        <end position="646"/>
    </location>
</feature>
<feature type="signal peptide" evidence="5">
    <location>
        <begin position="1"/>
        <end position="24"/>
    </location>
</feature>
<evidence type="ECO:0000313" key="8">
    <source>
        <dbReference type="Proteomes" id="UP000593892"/>
    </source>
</evidence>
<dbReference type="RefSeq" id="WP_194447745.1">
    <property type="nucleotide sequence ID" value="NZ_CP063849.1"/>
</dbReference>
<evidence type="ECO:0000256" key="5">
    <source>
        <dbReference type="SAM" id="SignalP"/>
    </source>
</evidence>
<dbReference type="GO" id="GO:0020037">
    <property type="term" value="F:heme binding"/>
    <property type="evidence" value="ECO:0007669"/>
    <property type="project" value="InterPro"/>
</dbReference>
<dbReference type="PROSITE" id="PS51007">
    <property type="entry name" value="CYTC"/>
    <property type="match status" value="1"/>
</dbReference>
<name>A0A7S7SJ28_PALFE</name>
<dbReference type="KEGG" id="pfer:IRI77_25125"/>
<sequence>MLSNSRKKIIFSLGSVVLVAAALSADRPQALRPTDKAFYADQAMVNFVRPGFNVAITKAELAADGTLKAWVKLTDSKGAGLDRAGLVTPGTVSVSFLSGYIPADQSQYISYITRSRTGAAGTFTQATGESNGTWTPVADGEYTYTFANKVPASADRTLTHTVGAYGSRNLDEFEMGRFYSDATYSFVPAGGAVTKVRDVIRTASCNRCHDPLGLHGGSRRSVEVCNMCHTPQTTDSATGNPVDMKVFIHKIHYAANLPSVKAGTPYKVASQDYSDVGFPAPAMACKVCHEPKTVTGATQADNWSTKPSRAACGSCHDNVNFATGENHVGLPQFSDNQCATCHTQKGEIDFDASITGAHMIPVESSLIPGVVFTIEGAKDVAPGKHPTLTFTVKDKQGNPVEASTLNNLRLYMGGPATDIATYVREDGLKAVGSNGTYNWTFAATIPATADPTGSWQFGIEGYRTTIVLAGTQKQRSIRDYGMNKVFYASLSGGTATPRRTVVTSATCNRCHYSLEFHGGNRNEAAMCTFCHNPTLTVGTTAESYNLTNMIHTFHAEKVRYPGNIRDCAQCHVNNSQIPALDDGLQNVKNGLAPVNPAPPTANACNSCHNTTAAWSHTQANTTALGESCSVCHGATSEFSVSKVHAQ</sequence>
<dbReference type="InterPro" id="IPR020014">
    <property type="entry name" value="Decahaem_cyt-c_OmcA/MtrC"/>
</dbReference>
<feature type="domain" description="Cytochrome c" evidence="6">
    <location>
        <begin position="324"/>
        <end position="427"/>
    </location>
</feature>
<dbReference type="GO" id="GO:0016491">
    <property type="term" value="F:oxidoreductase activity"/>
    <property type="evidence" value="ECO:0007669"/>
    <property type="project" value="TreeGrafter"/>
</dbReference>
<dbReference type="Gene3D" id="1.10.720.180">
    <property type="match status" value="1"/>
</dbReference>
<dbReference type="GO" id="GO:0009055">
    <property type="term" value="F:electron transfer activity"/>
    <property type="evidence" value="ECO:0007669"/>
    <property type="project" value="InterPro"/>
</dbReference>
<dbReference type="PANTHER" id="PTHR35038">
    <property type="entry name" value="DISSIMILATORY SULFITE REDUCTASE SIRA"/>
    <property type="match status" value="1"/>
</dbReference>
<gene>
    <name evidence="7" type="ORF">IRI77_25125</name>
</gene>
<evidence type="ECO:0000259" key="6">
    <source>
        <dbReference type="PROSITE" id="PS51007"/>
    </source>
</evidence>
<dbReference type="InterPro" id="IPR036280">
    <property type="entry name" value="Multihaem_cyt_sf"/>
</dbReference>
<organism evidence="7 8">
    <name type="scientific">Paludibaculum fermentans</name>
    <dbReference type="NCBI Taxonomy" id="1473598"/>
    <lineage>
        <taxon>Bacteria</taxon>
        <taxon>Pseudomonadati</taxon>
        <taxon>Acidobacteriota</taxon>
        <taxon>Terriglobia</taxon>
        <taxon>Bryobacterales</taxon>
        <taxon>Bryobacteraceae</taxon>
        <taxon>Paludibaculum</taxon>
    </lineage>
</organism>
<keyword evidence="4" id="KW-0349">Heme</keyword>
<dbReference type="InterPro" id="IPR009056">
    <property type="entry name" value="Cyt_c-like_dom"/>
</dbReference>
<keyword evidence="2 5" id="KW-0732">Signal</keyword>
<dbReference type="PANTHER" id="PTHR35038:SF6">
    <property type="entry name" value="SURFACE LOCALIZED DECAHEME CYTOCHROME C LIPOPROTEIN"/>
    <property type="match status" value="1"/>
</dbReference>
<dbReference type="Proteomes" id="UP000593892">
    <property type="component" value="Chromosome"/>
</dbReference>
<dbReference type="AlphaFoldDB" id="A0A7S7SJ28"/>
<dbReference type="Gene3D" id="3.90.10.10">
    <property type="entry name" value="Cytochrome C3"/>
    <property type="match status" value="1"/>
</dbReference>
<keyword evidence="3 4" id="KW-0408">Iron</keyword>
<evidence type="ECO:0000256" key="2">
    <source>
        <dbReference type="ARBA" id="ARBA00022729"/>
    </source>
</evidence>
<dbReference type="GO" id="GO:0046872">
    <property type="term" value="F:metal ion binding"/>
    <property type="evidence" value="ECO:0007669"/>
    <property type="project" value="UniProtKB-KW"/>
</dbReference>
<reference evidence="7 8" key="1">
    <citation type="submission" date="2020-10" db="EMBL/GenBank/DDBJ databases">
        <title>Complete genome sequence of Paludibaculum fermentans P105T, a facultatively anaerobic acidobacterium capable of dissimilatory Fe(III) reduction.</title>
        <authorList>
            <person name="Dedysh S.N."/>
            <person name="Beletsky A.V."/>
            <person name="Kulichevskaya I.S."/>
            <person name="Mardanov A.V."/>
            <person name="Ravin N.V."/>
        </authorList>
    </citation>
    <scope>NUCLEOTIDE SEQUENCE [LARGE SCALE GENOMIC DNA]</scope>
    <source>
        <strain evidence="7 8">P105</strain>
    </source>
</reference>
<dbReference type="Pfam" id="PF22113">
    <property type="entry name" value="Mtrc-MtrF_II-IV_dom"/>
    <property type="match status" value="2"/>
</dbReference>
<dbReference type="InterPro" id="IPR051829">
    <property type="entry name" value="Multiheme_Cytochr_ET"/>
</dbReference>
<dbReference type="SUPFAM" id="SSF48695">
    <property type="entry name" value="Multiheme cytochromes"/>
    <property type="match status" value="1"/>
</dbReference>